<keyword evidence="2" id="KW-1185">Reference proteome</keyword>
<gene>
    <name evidence="1" type="ORF">CLF_104691</name>
</gene>
<dbReference type="EMBL" id="DF143055">
    <property type="protein sequence ID" value="GAA50533.1"/>
    <property type="molecule type" value="Genomic_DNA"/>
</dbReference>
<dbReference type="AlphaFoldDB" id="G7YC49"/>
<name>G7YC49_CLOSI</name>
<reference evidence="1" key="1">
    <citation type="journal article" date="2011" name="Genome Biol.">
        <title>The draft genome of the carcinogenic human liver fluke Clonorchis sinensis.</title>
        <authorList>
            <person name="Wang X."/>
            <person name="Chen W."/>
            <person name="Huang Y."/>
            <person name="Sun J."/>
            <person name="Men J."/>
            <person name="Liu H."/>
            <person name="Luo F."/>
            <person name="Guo L."/>
            <person name="Lv X."/>
            <person name="Deng C."/>
            <person name="Zhou C."/>
            <person name="Fan Y."/>
            <person name="Li X."/>
            <person name="Huang L."/>
            <person name="Hu Y."/>
            <person name="Liang C."/>
            <person name="Hu X."/>
            <person name="Xu J."/>
            <person name="Yu X."/>
        </authorList>
    </citation>
    <scope>NUCLEOTIDE SEQUENCE [LARGE SCALE GENOMIC DNA]</scope>
    <source>
        <strain evidence="1">Henan</strain>
    </source>
</reference>
<organism evidence="1 2">
    <name type="scientific">Clonorchis sinensis</name>
    <name type="common">Chinese liver fluke</name>
    <dbReference type="NCBI Taxonomy" id="79923"/>
    <lineage>
        <taxon>Eukaryota</taxon>
        <taxon>Metazoa</taxon>
        <taxon>Spiralia</taxon>
        <taxon>Lophotrochozoa</taxon>
        <taxon>Platyhelminthes</taxon>
        <taxon>Trematoda</taxon>
        <taxon>Digenea</taxon>
        <taxon>Opisthorchiida</taxon>
        <taxon>Opisthorchiata</taxon>
        <taxon>Opisthorchiidae</taxon>
        <taxon>Clonorchis</taxon>
    </lineage>
</organism>
<sequence>MKRLEEEVDFNRFVMHRTKHLFAWYSNDGRAASTLEDPEKRLQLSDTNQLAAKLPHHRVQPFILHRRVLVPSKDVHKTDDNGRCQYSVVAILRSAGGRTTWCCMNYFWSADLAQVANEQRLVYNWTAYKATGPTGAQFTSRDPAPTGSKNNKWSHEWLRALLKYGTPSCEVRQFAADKFGKILTFQDIHNYRWNCRPALLNLNTNITSEYEVKGYVNRAPTDHPEGRRYVPYHPVLILHKPKGEDLTNGITGVRLRLRLNDIALSADIEEMFLSNGHIAYSSCHTTTALDATTTVKRFIKECMGRKCLIERNCNGYYIWIGWVRQDGSAQDSRWYNIQRYTEGQLRRVITVNIGYHGCEIYSGFDPEQTTAADGTDISSSLWQCHNARARNTSGPPFGQDSTSCSHLPLSAPILPDIVTPGPMKNSINTSHNKVPFHNNSSGGGYRPPICSRHRNECLFDNLAA</sequence>
<proteinExistence type="predicted"/>
<reference key="2">
    <citation type="submission" date="2011-10" db="EMBL/GenBank/DDBJ databases">
        <title>The genome and transcriptome sequence of Clonorchis sinensis provide insights into the carcinogenic liver fluke.</title>
        <authorList>
            <person name="Wang X."/>
            <person name="Huang Y."/>
            <person name="Chen W."/>
            <person name="Liu H."/>
            <person name="Guo L."/>
            <person name="Chen Y."/>
            <person name="Luo F."/>
            <person name="Zhou W."/>
            <person name="Sun J."/>
            <person name="Mao Q."/>
            <person name="Liang P."/>
            <person name="Zhou C."/>
            <person name="Tian Y."/>
            <person name="Men J."/>
            <person name="Lv X."/>
            <person name="Huang L."/>
            <person name="Zhou J."/>
            <person name="Hu Y."/>
            <person name="Li R."/>
            <person name="Zhang F."/>
            <person name="Lei H."/>
            <person name="Li X."/>
            <person name="Hu X."/>
            <person name="Liang C."/>
            <person name="Xu J."/>
            <person name="Wu Z."/>
            <person name="Yu X."/>
        </authorList>
    </citation>
    <scope>NUCLEOTIDE SEQUENCE</scope>
    <source>
        <strain>Henan</strain>
    </source>
</reference>
<protein>
    <submittedName>
        <fullName evidence="1">Uncharacterized protein</fullName>
    </submittedName>
</protein>
<accession>G7YC49</accession>
<dbReference type="Proteomes" id="UP000008909">
    <property type="component" value="Unassembled WGS sequence"/>
</dbReference>
<evidence type="ECO:0000313" key="1">
    <source>
        <dbReference type="EMBL" id="GAA50533.1"/>
    </source>
</evidence>
<evidence type="ECO:0000313" key="2">
    <source>
        <dbReference type="Proteomes" id="UP000008909"/>
    </source>
</evidence>